<feature type="region of interest" description="Disordered" evidence="1">
    <location>
        <begin position="961"/>
        <end position="993"/>
    </location>
</feature>
<proteinExistence type="predicted"/>
<dbReference type="EMBL" id="CAJNNW010014611">
    <property type="protein sequence ID" value="CAE8656835.1"/>
    <property type="molecule type" value="Genomic_DNA"/>
</dbReference>
<name>A0A813ING3_POLGL</name>
<organism evidence="2 3">
    <name type="scientific">Polarella glacialis</name>
    <name type="common">Dinoflagellate</name>
    <dbReference type="NCBI Taxonomy" id="89957"/>
    <lineage>
        <taxon>Eukaryota</taxon>
        <taxon>Sar</taxon>
        <taxon>Alveolata</taxon>
        <taxon>Dinophyceae</taxon>
        <taxon>Suessiales</taxon>
        <taxon>Suessiaceae</taxon>
        <taxon>Polarella</taxon>
    </lineage>
</organism>
<feature type="region of interest" description="Disordered" evidence="1">
    <location>
        <begin position="1191"/>
        <end position="1229"/>
    </location>
</feature>
<comment type="caution">
    <text evidence="2">The sequence shown here is derived from an EMBL/GenBank/DDBJ whole genome shotgun (WGS) entry which is preliminary data.</text>
</comment>
<evidence type="ECO:0000313" key="3">
    <source>
        <dbReference type="Proteomes" id="UP000626109"/>
    </source>
</evidence>
<feature type="compositionally biased region" description="Basic and acidic residues" evidence="1">
    <location>
        <begin position="961"/>
        <end position="973"/>
    </location>
</feature>
<dbReference type="SUPFAM" id="SSF50998">
    <property type="entry name" value="Quinoprotein alcohol dehydrogenase-like"/>
    <property type="match status" value="1"/>
</dbReference>
<feature type="region of interest" description="Disordered" evidence="1">
    <location>
        <begin position="410"/>
        <end position="430"/>
    </location>
</feature>
<gene>
    <name evidence="2" type="ORF">PGLA2088_LOCUS12400</name>
</gene>
<accession>A0A813ING3</accession>
<reference evidence="2" key="1">
    <citation type="submission" date="2021-02" db="EMBL/GenBank/DDBJ databases">
        <authorList>
            <person name="Dougan E. K."/>
            <person name="Rhodes N."/>
            <person name="Thang M."/>
            <person name="Chan C."/>
        </authorList>
    </citation>
    <scope>NUCLEOTIDE SEQUENCE</scope>
</reference>
<feature type="compositionally biased region" description="Low complexity" evidence="1">
    <location>
        <begin position="974"/>
        <end position="987"/>
    </location>
</feature>
<evidence type="ECO:0000313" key="2">
    <source>
        <dbReference type="EMBL" id="CAE8656835.1"/>
    </source>
</evidence>
<dbReference type="Proteomes" id="UP000626109">
    <property type="component" value="Unassembled WGS sequence"/>
</dbReference>
<evidence type="ECO:0000256" key="1">
    <source>
        <dbReference type="SAM" id="MobiDB-lite"/>
    </source>
</evidence>
<dbReference type="InterPro" id="IPR011047">
    <property type="entry name" value="Quinoprotein_ADH-like_sf"/>
</dbReference>
<sequence>MLTPSNCKVRIYGLVARPELNGTEGTVVEWDDVEGRWKVHSDSGAGLMLRAANLEPCVTLPAVPSSPERRVPQQDSGILPGMHVRIHGLMARPELNGTEGTVVEWDDVEERWKVHSDSGAGLMLRAANLEPCVTLPAVPSSPERRVPQQDSGILPGMHVRIHGLMARPELNGTEGTVVEWDDVEERWKVNSDSGAGLMLRAANLEPGVTLPAVPSSPERRLNETEGTVVEWDDVEERWKVRSDSGAGLMLRAANLEPCVTLPAVPSSPERRAPQQDSGILPGMHVRIHGLKARPELNGTEGTVVEWDDVEERWKVQSDSGAGLMLRAANLEPCVTLPAVPSSPVRRVPQQDSGILPGMHVRIHGLKARPELNGTEGTVVEWDDVEERWKVHSDSGAGLMLRAANLEPGVTLPAVPSSPERRAPQPELNGTEGTVVEWDDVEERWKVHSDSGAGLMLRAANLEPGVTLPAVPSAPERRVPQSCSQFPLRCCMFFRMYRYYVFLGVWYLSCLRVVRLAFCFAYGRTLTTHPRQDSGILPGMHVRIHGLMARPELNETEGTVVEWDDGEQRWKVRFLVRLDSGAGLMLKAANLESCNPTQSAPSSPGRLVLQKDSGISPGMRVRIHGLMARPELNETEGTVVEWDDGEERWKVRLDSGAGLMLKAANLESCNPTQSAPSSPGRLVLQSCSQWCVYCDDAVSHGLLAILVETIQVAEFVIVRLKDSGISPGMRVRIRGLMARPELNGTEGTVAEWDDGEQRWKVRSDSGTGLMLKAANLESCNPLQSVPSSPERLVLQKDSGISPGMRVRIHGLMARPELNGTEGTVVEWDDGEQRWKVRSDSGTGLMLRAANLESCNPLQSAPWSPGRPVLQAASVITPGRRVFIKGLVARPELNGMEGMVVDWDDGEQRWKVAADNGTGLPPSHLSVGSRVRICNLIGRPELNGCHGVVGGWDEDESRWKVEMDDGSRKSFRPENTEPATAEEPASGPAISPGSRVRVGGLQSRTDLNGCMGTAVEWDAAEGRWKVRMDDGSGKMFTSDNLELVGSFLPAAEFANLTPAGPAVAPGSRVRVGGLQLRPDLNGCIGTAVEWDVAEGRWKVRMDDGSGMMFKSDNLELVNASLQAAGSANGPFAVPLRPGSRVSVQGLKARPDLNGSTGTLVEWDDAEGRWKVRLDDGSGKMFRSDNLQAVSTATLGSSAQTSPPVASRSATGQSAQTPPSVPSRSATGLSVASRSAAAQSGLGVGIEAGERVRVGGLKARPDLNGCLGTVVEWDQGEARWKAEAAARSAVVSSDNFLMTQVLMDDGSGKMLRSSNLELSSASAVTASVPPPMSSSSPAVGSAAMPSGLGVGIEAGERVRVGGLKARPDLNGCLGTVVEWDQGEARWKAEAAARSAVVSSDNFLMTQVLMDDGSGKMLRSSNLELSSASAVTASVPPPMSSSSPAVGSAAMPSGLGVGIEAGERVRVGGLKARPDLNGCLGTVVEWDQGEARWKAEAAASGKMLRSSNLELSSASAVTASVPPPMSSSSPAVGSAAMPSGLGVGIEAGERVRVGGLKARPDLNGCLGTVVEWDQGEARWKAEAAAR</sequence>
<protein>
    <submittedName>
        <fullName evidence="2">Uncharacterized protein</fullName>
    </submittedName>
</protein>